<dbReference type="GO" id="GO:0016705">
    <property type="term" value="F:oxidoreductase activity, acting on paired donors, with incorporation or reduction of molecular oxygen"/>
    <property type="evidence" value="ECO:0007669"/>
    <property type="project" value="InterPro"/>
</dbReference>
<accession>A0A8T0RX99</accession>
<dbReference type="Proteomes" id="UP000823388">
    <property type="component" value="Chromosome 5N"/>
</dbReference>
<dbReference type="AlphaFoldDB" id="A0A8T0RX99"/>
<dbReference type="PANTHER" id="PTHR24301">
    <property type="entry name" value="THROMBOXANE-A SYNTHASE"/>
    <property type="match status" value="1"/>
</dbReference>
<dbReference type="PANTHER" id="PTHR24301:SF2">
    <property type="entry name" value="THROMBOXANE-A SYNTHASE"/>
    <property type="match status" value="1"/>
</dbReference>
<gene>
    <name evidence="4" type="ORF">PVAP13_5NG403600</name>
</gene>
<dbReference type="InterPro" id="IPR001128">
    <property type="entry name" value="Cyt_P450"/>
</dbReference>
<feature type="binding site" description="axial binding residue" evidence="1">
    <location>
        <position position="482"/>
    </location>
    <ligand>
        <name>heme</name>
        <dbReference type="ChEBI" id="CHEBI:30413"/>
    </ligand>
    <ligandPart>
        <name>Fe</name>
        <dbReference type="ChEBI" id="CHEBI:18248"/>
    </ligandPart>
</feature>
<dbReference type="GO" id="GO:0020037">
    <property type="term" value="F:heme binding"/>
    <property type="evidence" value="ECO:0007669"/>
    <property type="project" value="InterPro"/>
</dbReference>
<dbReference type="GO" id="GO:0005506">
    <property type="term" value="F:iron ion binding"/>
    <property type="evidence" value="ECO:0007669"/>
    <property type="project" value="InterPro"/>
</dbReference>
<comment type="similarity">
    <text evidence="2">Belongs to the cytochrome P450 family.</text>
</comment>
<comment type="caution">
    <text evidence="4">The sequence shown here is derived from an EMBL/GenBank/DDBJ whole genome shotgun (WGS) entry which is preliminary data.</text>
</comment>
<dbReference type="InterPro" id="IPR002401">
    <property type="entry name" value="Cyt_P450_E_grp-I"/>
</dbReference>
<dbReference type="PRINTS" id="PR00385">
    <property type="entry name" value="P450"/>
</dbReference>
<evidence type="ECO:0000313" key="4">
    <source>
        <dbReference type="EMBL" id="KAG2591051.1"/>
    </source>
</evidence>
<keyword evidence="3" id="KW-1133">Transmembrane helix</keyword>
<dbReference type="InterPro" id="IPR036396">
    <property type="entry name" value="Cyt_P450_sf"/>
</dbReference>
<proteinExistence type="inferred from homology"/>
<evidence type="ECO:0000256" key="1">
    <source>
        <dbReference type="PIRSR" id="PIRSR602401-1"/>
    </source>
</evidence>
<reference evidence="4" key="1">
    <citation type="submission" date="2020-05" db="EMBL/GenBank/DDBJ databases">
        <title>WGS assembly of Panicum virgatum.</title>
        <authorList>
            <person name="Lovell J.T."/>
            <person name="Jenkins J."/>
            <person name="Shu S."/>
            <person name="Juenger T.E."/>
            <person name="Schmutz J."/>
        </authorList>
    </citation>
    <scope>NUCLEOTIDE SEQUENCE</scope>
    <source>
        <strain evidence="4">AP13</strain>
    </source>
</reference>
<dbReference type="GO" id="GO:0004497">
    <property type="term" value="F:monooxygenase activity"/>
    <property type="evidence" value="ECO:0007669"/>
    <property type="project" value="UniProtKB-KW"/>
</dbReference>
<keyword evidence="1 2" id="KW-0408">Iron</keyword>
<keyword evidence="1 2" id="KW-0479">Metal-binding</keyword>
<protein>
    <recommendedName>
        <fullName evidence="6">Cytochrome P450 711A1</fullName>
    </recommendedName>
</protein>
<dbReference type="PROSITE" id="PS00086">
    <property type="entry name" value="CYTOCHROME_P450"/>
    <property type="match status" value="1"/>
</dbReference>
<dbReference type="EMBL" id="CM029046">
    <property type="protein sequence ID" value="KAG2591051.1"/>
    <property type="molecule type" value="Genomic_DNA"/>
</dbReference>
<dbReference type="Gene3D" id="1.10.630.10">
    <property type="entry name" value="Cytochrome P450"/>
    <property type="match status" value="1"/>
</dbReference>
<evidence type="ECO:0000313" key="5">
    <source>
        <dbReference type="Proteomes" id="UP000823388"/>
    </source>
</evidence>
<dbReference type="OrthoDB" id="1470350at2759"/>
<sequence length="540" mass="59166">MEMGTVLGATFSFLAMAVGFVVVAYLYEPYWKVRHVPGPVPLPLVGHLHLLAKHGPAVFAALTRKHGPVFRFHVGRQPLIVVADAELCKEVGIKKFKSMPNRSLPSPIANSPIHLKGLFATRDSRWSAMRNIIVSIYQPSHLAGLIPAMESCIQRAATNLDLDGGEEVVFSDLAVSLATDVIGQAAFGADFGLSRGQAAPPGKDDKEGVDGGGAAAKASSEFIDMHIHSTTSLKMDLSGSLSTIVGTFVPFLQKPLRQALLRVPGSADREITRVNGELRRMMDGIVAARAAARERAPAAAAASQPHKDFLSVLLAAREGDASTRDLLSPDYLSALTYEHLLAGSATTAFTLSSLVYLVAGHPEVEDKLLREIDAFGPRDRVPTAEDLQTMFPYLDQVVKESMRFFMVSPLVARETSERVEIGGYVLPKGAWVWMAPGVLAKDPINFPDPEVFRPERFDPAGDEHKKRHPYAFIPFGIGPRVCIGQKFAIQEIKLAVIHLYQHYVFRHSPSMESPLEFQFGIVVNFKHGVRLQVIKRHKNY</sequence>
<dbReference type="InterPro" id="IPR017972">
    <property type="entry name" value="Cyt_P450_CS"/>
</dbReference>
<keyword evidence="2" id="KW-0503">Monooxygenase</keyword>
<keyword evidence="3" id="KW-0472">Membrane</keyword>
<evidence type="ECO:0008006" key="6">
    <source>
        <dbReference type="Google" id="ProtNLM"/>
    </source>
</evidence>
<dbReference type="Pfam" id="PF00067">
    <property type="entry name" value="p450"/>
    <property type="match status" value="1"/>
</dbReference>
<comment type="cofactor">
    <cofactor evidence="1">
        <name>heme</name>
        <dbReference type="ChEBI" id="CHEBI:30413"/>
    </cofactor>
</comment>
<keyword evidence="2" id="KW-0560">Oxidoreductase</keyword>
<dbReference type="PRINTS" id="PR00463">
    <property type="entry name" value="EP450I"/>
</dbReference>
<organism evidence="4 5">
    <name type="scientific">Panicum virgatum</name>
    <name type="common">Blackwell switchgrass</name>
    <dbReference type="NCBI Taxonomy" id="38727"/>
    <lineage>
        <taxon>Eukaryota</taxon>
        <taxon>Viridiplantae</taxon>
        <taxon>Streptophyta</taxon>
        <taxon>Embryophyta</taxon>
        <taxon>Tracheophyta</taxon>
        <taxon>Spermatophyta</taxon>
        <taxon>Magnoliopsida</taxon>
        <taxon>Liliopsida</taxon>
        <taxon>Poales</taxon>
        <taxon>Poaceae</taxon>
        <taxon>PACMAD clade</taxon>
        <taxon>Panicoideae</taxon>
        <taxon>Panicodae</taxon>
        <taxon>Paniceae</taxon>
        <taxon>Panicinae</taxon>
        <taxon>Panicum</taxon>
        <taxon>Panicum sect. Hiantes</taxon>
    </lineage>
</organism>
<keyword evidence="5" id="KW-1185">Reference proteome</keyword>
<keyword evidence="1 2" id="KW-0349">Heme</keyword>
<evidence type="ECO:0000256" key="2">
    <source>
        <dbReference type="RuleBase" id="RU000461"/>
    </source>
</evidence>
<keyword evidence="3" id="KW-0812">Transmembrane</keyword>
<name>A0A8T0RX99_PANVG</name>
<dbReference type="SUPFAM" id="SSF48264">
    <property type="entry name" value="Cytochrome P450"/>
    <property type="match status" value="1"/>
</dbReference>
<feature type="transmembrane region" description="Helical" evidence="3">
    <location>
        <begin position="6"/>
        <end position="27"/>
    </location>
</feature>
<evidence type="ECO:0000256" key="3">
    <source>
        <dbReference type="SAM" id="Phobius"/>
    </source>
</evidence>